<dbReference type="PRINTS" id="PR01415">
    <property type="entry name" value="ANKYRIN"/>
</dbReference>
<dbReference type="SUPFAM" id="SSF48403">
    <property type="entry name" value="Ankyrin repeat"/>
    <property type="match status" value="1"/>
</dbReference>
<feature type="compositionally biased region" description="Basic and acidic residues" evidence="2">
    <location>
        <begin position="779"/>
        <end position="794"/>
    </location>
</feature>
<dbReference type="InterPro" id="IPR002110">
    <property type="entry name" value="Ankyrin_rpt"/>
</dbReference>
<dbReference type="Gene3D" id="1.25.40.20">
    <property type="entry name" value="Ankyrin repeat-containing domain"/>
    <property type="match status" value="3"/>
</dbReference>
<dbReference type="GeneID" id="114331867"/>
<feature type="repeat" description="ANK" evidence="1">
    <location>
        <begin position="156"/>
        <end position="189"/>
    </location>
</feature>
<feature type="region of interest" description="Disordered" evidence="2">
    <location>
        <begin position="478"/>
        <end position="620"/>
    </location>
</feature>
<feature type="region of interest" description="Disordered" evidence="2">
    <location>
        <begin position="1048"/>
        <end position="1087"/>
    </location>
</feature>
<feature type="compositionally biased region" description="Basic and acidic residues" evidence="2">
    <location>
        <begin position="647"/>
        <end position="689"/>
    </location>
</feature>
<feature type="region of interest" description="Disordered" evidence="2">
    <location>
        <begin position="647"/>
        <end position="964"/>
    </location>
</feature>
<evidence type="ECO:0000313" key="4">
    <source>
        <dbReference type="Proteomes" id="UP001652700"/>
    </source>
</evidence>
<feature type="repeat" description="ANK" evidence="1">
    <location>
        <begin position="123"/>
        <end position="155"/>
    </location>
</feature>
<proteinExistence type="predicted"/>
<dbReference type="PANTHER" id="PTHR24118:SF99">
    <property type="entry name" value="POTE ANKYRIN DOMAIN FAMILY MEMBER 3C-RELATED"/>
    <property type="match status" value="1"/>
</dbReference>
<accession>A0ABM5KGH2</accession>
<evidence type="ECO:0000313" key="3">
    <source>
        <dbReference type="EnsemblMetazoa" id="XP_050509248.1"/>
    </source>
</evidence>
<feature type="compositionally biased region" description="Basic residues" evidence="2">
    <location>
        <begin position="403"/>
        <end position="414"/>
    </location>
</feature>
<feature type="repeat" description="ANK" evidence="1">
    <location>
        <begin position="15"/>
        <end position="47"/>
    </location>
</feature>
<dbReference type="InterPro" id="IPR036770">
    <property type="entry name" value="Ankyrin_rpt-contain_sf"/>
</dbReference>
<dbReference type="PROSITE" id="PS50088">
    <property type="entry name" value="ANK_REPEAT"/>
    <property type="match status" value="7"/>
</dbReference>
<keyword evidence="1" id="KW-0040">ANK repeat</keyword>
<dbReference type="RefSeq" id="XP_050509248.1">
    <property type="nucleotide sequence ID" value="XM_050653291.1"/>
</dbReference>
<feature type="compositionally biased region" description="Polar residues" evidence="2">
    <location>
        <begin position="739"/>
        <end position="750"/>
    </location>
</feature>
<name>A0ABM5KGH2_DIAVI</name>
<feature type="repeat" description="ANK" evidence="1">
    <location>
        <begin position="223"/>
        <end position="255"/>
    </location>
</feature>
<keyword evidence="4" id="KW-1185">Reference proteome</keyword>
<feature type="region of interest" description="Disordered" evidence="2">
    <location>
        <begin position="1299"/>
        <end position="1321"/>
    </location>
</feature>
<organism evidence="3 4">
    <name type="scientific">Diabrotica virgifera virgifera</name>
    <name type="common">western corn rootworm</name>
    <dbReference type="NCBI Taxonomy" id="50390"/>
    <lineage>
        <taxon>Eukaryota</taxon>
        <taxon>Metazoa</taxon>
        <taxon>Ecdysozoa</taxon>
        <taxon>Arthropoda</taxon>
        <taxon>Hexapoda</taxon>
        <taxon>Insecta</taxon>
        <taxon>Pterygota</taxon>
        <taxon>Neoptera</taxon>
        <taxon>Endopterygota</taxon>
        <taxon>Coleoptera</taxon>
        <taxon>Polyphaga</taxon>
        <taxon>Cucujiformia</taxon>
        <taxon>Chrysomeloidea</taxon>
        <taxon>Chrysomelidae</taxon>
        <taxon>Galerucinae</taxon>
        <taxon>Diabroticina</taxon>
        <taxon>Diabroticites</taxon>
        <taxon>Diabrotica</taxon>
    </lineage>
</organism>
<feature type="compositionally biased region" description="Polar residues" evidence="2">
    <location>
        <begin position="510"/>
        <end position="539"/>
    </location>
</feature>
<dbReference type="Proteomes" id="UP001652700">
    <property type="component" value="Unplaced"/>
</dbReference>
<sequence>MVMAAPELVDGRDEDGFTPLHLAVIAGNMQLVTFLLANGADVNAVDNEKHTVVHWAAVCGETAALRAVLAAGAHVSTPDVHGGYPLHYAAQMCGGERDSNLGLQVLQTLLQHPEIKVSVTDVDKREPLLWAASAGSAKAVLALIRAGATVEAADKDGLTALHCAASRGHTDCMDTLLTLCGASVDIIDTNGCTALHYAVTLGHADATALLLAHGADPNRQDRKGRSPAHCGCAKGQFETVKLIGSHGANLWLRNARGDFPLHDAAASGRRELVRWLLEIRPSQVNARNNDGRCSLHMAALNDNADMCKILLDAGAQINPVLRTSKNVFMTPLDCALQRGYRSTAKYLQLHGGVPASRLSDPTKSQVNSALNLQIRDDVTFYGDTSSESERERAGGSKTEAKTVRKRVPHSRQEKKKVSVSGSESEKAKLSRQKSTDKPATSKSEDRKRTPSRIDYSNEITINGKTEVNISQSGEIVLDKESVQTQTSAKFAEKDRRPRSAKYSRLRDKSAQSSLNKETMISISSQASVSKIDHSTSTSEEGIDTAKEGKKTVAQTESSPPEKDNSEEQKQLSGPTQDRHSLMSYTSEDVEEPKKEIIVEASVHPQPQVSSQAEKEAPQPITQITSNVSILVETPRKDTDIEIAKMEEKIVDTTEQEEKKEVSEQVEKSDVTPIDSEQKEGTGIKNKDLELPQEIEVTQSIIKIEDESQPPSGDFAPQVDETEGGSQQISKTAEGDTDINKNAAQNGQTDLPLQVVPDQTGIQGSSKQEKQEVISTDALETVHEKESTEIEKQIKVNEQTFPVNKLDETVPQPSESDEIHASSEQKDILKESKKKHDEHASKPEETSLEKNGKTDQKKKLKDKTVTEVKARSRKIEKSETQSKVPKPRKHKQEEDSKHLSDVSSYSEDEEFPERSHKSFRILTDKELDEIDDTKRRKPRPKRDLSVEEPRSKSLENKAKKDMTKRSKIPLFKSNLSKSDRHLNQSYRETNLDTRIPSLPNIRDERHMMREPMRCDSNMSAPLLTSMLSDKDRDSISDLEDEKRNITKSKRFVKRRSKTREARSAGSDYESSNLIDSGFEPSPRSTRVPKWKNMTERGVNMISVTQNIQTNIRRYHLERKIFQQLLELKRHQIRAGQHNEAVLVKRAIDAYHKSCASTVGVGRYITEDYTFKSFEKFLYEALRKLQRNGAEYMRGLPETPVNPLLCTKSTNRCMHAAHAYTGVPCAAYLPKMDHHSIPKIGFNSVECKPGTGGFLPTINPKKAVTLELTHGSDKQIISLPTNKLDQNKRYYVTFTVKGHDAPSDADNVNNNNNGSAHKHSKSD</sequence>
<evidence type="ECO:0000256" key="1">
    <source>
        <dbReference type="PROSITE-ProRule" id="PRU00023"/>
    </source>
</evidence>
<feature type="repeat" description="ANK" evidence="1">
    <location>
        <begin position="290"/>
        <end position="322"/>
    </location>
</feature>
<feature type="repeat" description="ANK" evidence="1">
    <location>
        <begin position="190"/>
        <end position="222"/>
    </location>
</feature>
<feature type="compositionally biased region" description="Basic and acidic residues" evidence="2">
    <location>
        <begin position="890"/>
        <end position="899"/>
    </location>
</feature>
<dbReference type="PANTHER" id="PTHR24118">
    <property type="entry name" value="POTE ANKYRIN DOMAIN"/>
    <property type="match status" value="1"/>
</dbReference>
<feature type="compositionally biased region" description="Basic and acidic residues" evidence="2">
    <location>
        <begin position="940"/>
        <end position="963"/>
    </location>
</feature>
<dbReference type="EnsemblMetazoa" id="XM_050653291.1">
    <property type="protein sequence ID" value="XP_050509248.1"/>
    <property type="gene ID" value="LOC114331867"/>
</dbReference>
<dbReference type="Pfam" id="PF12796">
    <property type="entry name" value="Ank_2"/>
    <property type="match status" value="3"/>
</dbReference>
<feature type="compositionally biased region" description="Basic and acidic residues" evidence="2">
    <location>
        <begin position="559"/>
        <end position="569"/>
    </location>
</feature>
<feature type="compositionally biased region" description="Basic and acidic residues" evidence="2">
    <location>
        <begin position="387"/>
        <end position="402"/>
    </location>
</feature>
<evidence type="ECO:0000256" key="2">
    <source>
        <dbReference type="SAM" id="MobiDB-lite"/>
    </source>
</evidence>
<feature type="compositionally biased region" description="Basic and acidic residues" evidence="2">
    <location>
        <begin position="423"/>
        <end position="436"/>
    </location>
</feature>
<dbReference type="PROSITE" id="PS50297">
    <property type="entry name" value="ANK_REP_REGION"/>
    <property type="match status" value="5"/>
</dbReference>
<reference evidence="3" key="1">
    <citation type="submission" date="2025-05" db="UniProtKB">
        <authorList>
            <consortium name="EnsemblMetazoa"/>
        </authorList>
    </citation>
    <scope>IDENTIFICATION</scope>
</reference>
<feature type="compositionally biased region" description="Basic and acidic residues" evidence="2">
    <location>
        <begin position="816"/>
        <end position="879"/>
    </location>
</feature>
<feature type="repeat" description="ANK" evidence="1">
    <location>
        <begin position="256"/>
        <end position="278"/>
    </location>
</feature>
<feature type="region of interest" description="Disordered" evidence="2">
    <location>
        <begin position="381"/>
        <end position="457"/>
    </location>
</feature>
<dbReference type="SMART" id="SM00248">
    <property type="entry name" value="ANK"/>
    <property type="match status" value="10"/>
</dbReference>
<protein>
    <submittedName>
        <fullName evidence="3">Uncharacterized protein</fullName>
    </submittedName>
</protein>